<evidence type="ECO:0000256" key="4">
    <source>
        <dbReference type="ARBA" id="ARBA00022723"/>
    </source>
</evidence>
<comment type="subunit">
    <text evidence="9">Homodimer, forms a heterotetramer with a Cas1 homodimer.</text>
</comment>
<dbReference type="AlphaFoldDB" id="A0A517QWQ6"/>
<dbReference type="GO" id="GO:0046872">
    <property type="term" value="F:metal ion binding"/>
    <property type="evidence" value="ECO:0007669"/>
    <property type="project" value="UniProtKB-UniRule"/>
</dbReference>
<keyword evidence="4 9" id="KW-0479">Metal-binding</keyword>
<dbReference type="GO" id="GO:0043571">
    <property type="term" value="P:maintenance of CRISPR repeat elements"/>
    <property type="evidence" value="ECO:0007669"/>
    <property type="project" value="UniProtKB-UniRule"/>
</dbReference>
<keyword evidence="6 9" id="KW-0378">Hydrolase</keyword>
<dbReference type="PANTHER" id="PTHR34405">
    <property type="entry name" value="CRISPR-ASSOCIATED ENDORIBONUCLEASE CAS2"/>
    <property type="match status" value="1"/>
</dbReference>
<dbReference type="GO" id="GO:0004521">
    <property type="term" value="F:RNA endonuclease activity"/>
    <property type="evidence" value="ECO:0007669"/>
    <property type="project" value="InterPro"/>
</dbReference>
<sequence>MRTLYVIAYDICDAKRLRRVHRQMKGFGDPLQYSIFRCELTPLELQDLKSRLWNILKLDDDRVMVLRLGPVGGAADDSIEYWGAPLVEPSEPAATIV</sequence>
<evidence type="ECO:0000256" key="2">
    <source>
        <dbReference type="ARBA" id="ARBA00009959"/>
    </source>
</evidence>
<dbReference type="InterPro" id="IPR021127">
    <property type="entry name" value="CRISPR_associated_Cas2"/>
</dbReference>
<keyword evidence="5 9" id="KW-0255">Endonuclease</keyword>
<evidence type="ECO:0000313" key="11">
    <source>
        <dbReference type="Proteomes" id="UP000317318"/>
    </source>
</evidence>
<dbReference type="EC" id="3.1.-.-" evidence="9"/>
<evidence type="ECO:0000256" key="3">
    <source>
        <dbReference type="ARBA" id="ARBA00022722"/>
    </source>
</evidence>
<dbReference type="PANTHER" id="PTHR34405:SF3">
    <property type="entry name" value="CRISPR-ASSOCIATED ENDORIBONUCLEASE CAS2 3"/>
    <property type="match status" value="1"/>
</dbReference>
<evidence type="ECO:0000256" key="7">
    <source>
        <dbReference type="ARBA" id="ARBA00022842"/>
    </source>
</evidence>
<evidence type="ECO:0000256" key="8">
    <source>
        <dbReference type="ARBA" id="ARBA00023118"/>
    </source>
</evidence>
<dbReference type="RefSeq" id="WP_145362270.1">
    <property type="nucleotide sequence ID" value="NZ_CP036268.1"/>
</dbReference>
<keyword evidence="11" id="KW-1185">Reference proteome</keyword>
<dbReference type="HAMAP" id="MF_01471">
    <property type="entry name" value="Cas2"/>
    <property type="match status" value="1"/>
</dbReference>
<dbReference type="InterPro" id="IPR019199">
    <property type="entry name" value="Virulence_VapD/CRISPR_Cas2"/>
</dbReference>
<dbReference type="NCBIfam" id="TIGR01573">
    <property type="entry name" value="cas2"/>
    <property type="match status" value="1"/>
</dbReference>
<organism evidence="10 11">
    <name type="scientific">Stratiformator vulcanicus</name>
    <dbReference type="NCBI Taxonomy" id="2527980"/>
    <lineage>
        <taxon>Bacteria</taxon>
        <taxon>Pseudomonadati</taxon>
        <taxon>Planctomycetota</taxon>
        <taxon>Planctomycetia</taxon>
        <taxon>Planctomycetales</taxon>
        <taxon>Planctomycetaceae</taxon>
        <taxon>Stratiformator</taxon>
    </lineage>
</organism>
<keyword evidence="7 9" id="KW-0460">Magnesium</keyword>
<gene>
    <name evidence="9 10" type="primary">cas2</name>
    <name evidence="10" type="ORF">Pan189_03890</name>
</gene>
<comment type="similarity">
    <text evidence="2 9">Belongs to the CRISPR-associated endoribonuclease Cas2 protein family.</text>
</comment>
<dbReference type="KEGG" id="svp:Pan189_03890"/>
<proteinExistence type="inferred from homology"/>
<dbReference type="Gene3D" id="3.30.70.240">
    <property type="match status" value="1"/>
</dbReference>
<dbReference type="CDD" id="cd09725">
    <property type="entry name" value="Cas2_I_II_III"/>
    <property type="match status" value="1"/>
</dbReference>
<evidence type="ECO:0000256" key="9">
    <source>
        <dbReference type="HAMAP-Rule" id="MF_01471"/>
    </source>
</evidence>
<feature type="binding site" evidence="9">
    <location>
        <position position="10"/>
    </location>
    <ligand>
        <name>Mg(2+)</name>
        <dbReference type="ChEBI" id="CHEBI:18420"/>
        <note>catalytic</note>
    </ligand>
</feature>
<reference evidence="10 11" key="1">
    <citation type="submission" date="2019-02" db="EMBL/GenBank/DDBJ databases">
        <title>Deep-cultivation of Planctomycetes and their phenomic and genomic characterization uncovers novel biology.</title>
        <authorList>
            <person name="Wiegand S."/>
            <person name="Jogler M."/>
            <person name="Boedeker C."/>
            <person name="Pinto D."/>
            <person name="Vollmers J."/>
            <person name="Rivas-Marin E."/>
            <person name="Kohn T."/>
            <person name="Peeters S.H."/>
            <person name="Heuer A."/>
            <person name="Rast P."/>
            <person name="Oberbeckmann S."/>
            <person name="Bunk B."/>
            <person name="Jeske O."/>
            <person name="Meyerdierks A."/>
            <person name="Storesund J.E."/>
            <person name="Kallscheuer N."/>
            <person name="Luecker S."/>
            <person name="Lage O.M."/>
            <person name="Pohl T."/>
            <person name="Merkel B.J."/>
            <person name="Hornburger P."/>
            <person name="Mueller R.-W."/>
            <person name="Bruemmer F."/>
            <person name="Labrenz M."/>
            <person name="Spormann A.M."/>
            <person name="Op den Camp H."/>
            <person name="Overmann J."/>
            <person name="Amann R."/>
            <person name="Jetten M.S.M."/>
            <person name="Mascher T."/>
            <person name="Medema M.H."/>
            <person name="Devos D.P."/>
            <person name="Kaster A.-K."/>
            <person name="Ovreas L."/>
            <person name="Rohde M."/>
            <person name="Galperin M.Y."/>
            <person name="Jogler C."/>
        </authorList>
    </citation>
    <scope>NUCLEOTIDE SEQUENCE [LARGE SCALE GENOMIC DNA]</scope>
    <source>
        <strain evidence="10 11">Pan189</strain>
    </source>
</reference>
<dbReference type="SUPFAM" id="SSF143430">
    <property type="entry name" value="TTP0101/SSO1404-like"/>
    <property type="match status" value="1"/>
</dbReference>
<dbReference type="Pfam" id="PF09827">
    <property type="entry name" value="CRISPR_Cas2"/>
    <property type="match status" value="1"/>
</dbReference>
<dbReference type="Proteomes" id="UP000317318">
    <property type="component" value="Chromosome"/>
</dbReference>
<comment type="cofactor">
    <cofactor evidence="1 9">
        <name>Mg(2+)</name>
        <dbReference type="ChEBI" id="CHEBI:18420"/>
    </cofactor>
</comment>
<protein>
    <recommendedName>
        <fullName evidence="9">CRISPR-associated endoribonuclease Cas2</fullName>
        <ecNumber evidence="9">3.1.-.-</ecNumber>
    </recommendedName>
</protein>
<keyword evidence="8 9" id="KW-0051">Antiviral defense</keyword>
<dbReference type="EMBL" id="CP036268">
    <property type="protein sequence ID" value="QDT36034.1"/>
    <property type="molecule type" value="Genomic_DNA"/>
</dbReference>
<dbReference type="GO" id="GO:0016787">
    <property type="term" value="F:hydrolase activity"/>
    <property type="evidence" value="ECO:0007669"/>
    <property type="project" value="UniProtKB-KW"/>
</dbReference>
<accession>A0A517QWQ6</accession>
<evidence type="ECO:0000256" key="5">
    <source>
        <dbReference type="ARBA" id="ARBA00022759"/>
    </source>
</evidence>
<dbReference type="OrthoDB" id="9798176at2"/>
<keyword evidence="3 9" id="KW-0540">Nuclease</keyword>
<evidence type="ECO:0000256" key="1">
    <source>
        <dbReference type="ARBA" id="ARBA00001946"/>
    </source>
</evidence>
<name>A0A517QWQ6_9PLAN</name>
<comment type="function">
    <text evidence="9">CRISPR (clustered regularly interspaced short palindromic repeat), is an adaptive immune system that provides protection against mobile genetic elements (viruses, transposable elements and conjugative plasmids). CRISPR clusters contain sequences complementary to antecedent mobile elements and target invading nucleic acids. CRISPR clusters are transcribed and processed into CRISPR RNA (crRNA). Functions as a ssRNA-specific endoribonuclease. Involved in the integration of spacer DNA into the CRISPR cassette.</text>
</comment>
<evidence type="ECO:0000256" key="6">
    <source>
        <dbReference type="ARBA" id="ARBA00022801"/>
    </source>
</evidence>
<evidence type="ECO:0000313" key="10">
    <source>
        <dbReference type="EMBL" id="QDT36034.1"/>
    </source>
</evidence>
<dbReference type="GO" id="GO:0051607">
    <property type="term" value="P:defense response to virus"/>
    <property type="evidence" value="ECO:0007669"/>
    <property type="project" value="UniProtKB-UniRule"/>
</dbReference>